<comment type="caution">
    <text evidence="1">The sequence shown here is derived from an EMBL/GenBank/DDBJ whole genome shotgun (WGS) entry which is preliminary data.</text>
</comment>
<sequence>MRIIISSDVDKERQVDQDRRALQRCWLLTAGFKAHLELIKAVKEKPHTGLLIRNCDDGDRDRANYLKPSISPSA</sequence>
<dbReference type="AlphaFoldDB" id="A0AAE1D9M2"/>
<reference evidence="1" key="1">
    <citation type="journal article" date="2023" name="G3 (Bethesda)">
        <title>A reference genome for the long-term kleptoplast-retaining sea slug Elysia crispata morphotype clarki.</title>
        <authorList>
            <person name="Eastman K.E."/>
            <person name="Pendleton A.L."/>
            <person name="Shaikh M.A."/>
            <person name="Suttiyut T."/>
            <person name="Ogas R."/>
            <person name="Tomko P."/>
            <person name="Gavelis G."/>
            <person name="Widhalm J.R."/>
            <person name="Wisecaver J.H."/>
        </authorList>
    </citation>
    <scope>NUCLEOTIDE SEQUENCE</scope>
    <source>
        <strain evidence="1">ECLA1</strain>
    </source>
</reference>
<keyword evidence="2" id="KW-1185">Reference proteome</keyword>
<proteinExistence type="predicted"/>
<accession>A0AAE1D9M2</accession>
<evidence type="ECO:0000313" key="1">
    <source>
        <dbReference type="EMBL" id="KAK3761835.1"/>
    </source>
</evidence>
<gene>
    <name evidence="1" type="ORF">RRG08_014197</name>
</gene>
<name>A0AAE1D9M2_9GAST</name>
<dbReference type="EMBL" id="JAWDGP010004825">
    <property type="protein sequence ID" value="KAK3761835.1"/>
    <property type="molecule type" value="Genomic_DNA"/>
</dbReference>
<evidence type="ECO:0000313" key="2">
    <source>
        <dbReference type="Proteomes" id="UP001283361"/>
    </source>
</evidence>
<organism evidence="1 2">
    <name type="scientific">Elysia crispata</name>
    <name type="common">lettuce slug</name>
    <dbReference type="NCBI Taxonomy" id="231223"/>
    <lineage>
        <taxon>Eukaryota</taxon>
        <taxon>Metazoa</taxon>
        <taxon>Spiralia</taxon>
        <taxon>Lophotrochozoa</taxon>
        <taxon>Mollusca</taxon>
        <taxon>Gastropoda</taxon>
        <taxon>Heterobranchia</taxon>
        <taxon>Euthyneura</taxon>
        <taxon>Panpulmonata</taxon>
        <taxon>Sacoglossa</taxon>
        <taxon>Placobranchoidea</taxon>
        <taxon>Plakobranchidae</taxon>
        <taxon>Elysia</taxon>
    </lineage>
</organism>
<dbReference type="Proteomes" id="UP001283361">
    <property type="component" value="Unassembled WGS sequence"/>
</dbReference>
<protein>
    <submittedName>
        <fullName evidence="1">Uncharacterized protein</fullName>
    </submittedName>
</protein>